<feature type="region of interest" description="Disordered" evidence="1">
    <location>
        <begin position="59"/>
        <end position="92"/>
    </location>
</feature>
<keyword evidence="3" id="KW-1185">Reference proteome</keyword>
<name>A0AAD8V0J3_9PEZI</name>
<gene>
    <name evidence="2" type="ORF">LY79DRAFT_564954</name>
</gene>
<feature type="compositionally biased region" description="Basic and acidic residues" evidence="1">
    <location>
        <begin position="82"/>
        <end position="91"/>
    </location>
</feature>
<dbReference type="AlphaFoldDB" id="A0AAD8V0J3"/>
<evidence type="ECO:0000313" key="3">
    <source>
        <dbReference type="Proteomes" id="UP001230504"/>
    </source>
</evidence>
<dbReference type="GeneID" id="85442945"/>
<dbReference type="RefSeq" id="XP_060410322.1">
    <property type="nucleotide sequence ID" value="XM_060558705.1"/>
</dbReference>
<evidence type="ECO:0000256" key="1">
    <source>
        <dbReference type="SAM" id="MobiDB-lite"/>
    </source>
</evidence>
<dbReference type="EMBL" id="JAHLJV010000070">
    <property type="protein sequence ID" value="KAK1579171.1"/>
    <property type="molecule type" value="Genomic_DNA"/>
</dbReference>
<feature type="compositionally biased region" description="Basic and acidic residues" evidence="1">
    <location>
        <begin position="1"/>
        <end position="10"/>
    </location>
</feature>
<proteinExistence type="predicted"/>
<organism evidence="2 3">
    <name type="scientific">Colletotrichum navitas</name>
    <dbReference type="NCBI Taxonomy" id="681940"/>
    <lineage>
        <taxon>Eukaryota</taxon>
        <taxon>Fungi</taxon>
        <taxon>Dikarya</taxon>
        <taxon>Ascomycota</taxon>
        <taxon>Pezizomycotina</taxon>
        <taxon>Sordariomycetes</taxon>
        <taxon>Hypocreomycetidae</taxon>
        <taxon>Glomerellales</taxon>
        <taxon>Glomerellaceae</taxon>
        <taxon>Colletotrichum</taxon>
        <taxon>Colletotrichum graminicola species complex</taxon>
    </lineage>
</organism>
<protein>
    <submittedName>
        <fullName evidence="2">Uncharacterized protein</fullName>
    </submittedName>
</protein>
<feature type="region of interest" description="Disordered" evidence="1">
    <location>
        <begin position="1"/>
        <end position="32"/>
    </location>
</feature>
<reference evidence="2" key="1">
    <citation type="submission" date="2021-06" db="EMBL/GenBank/DDBJ databases">
        <title>Comparative genomics, transcriptomics and evolutionary studies reveal genomic signatures of adaptation to plant cell wall in hemibiotrophic fungi.</title>
        <authorList>
            <consortium name="DOE Joint Genome Institute"/>
            <person name="Baroncelli R."/>
            <person name="Diaz J.F."/>
            <person name="Benocci T."/>
            <person name="Peng M."/>
            <person name="Battaglia E."/>
            <person name="Haridas S."/>
            <person name="Andreopoulos W."/>
            <person name="Labutti K."/>
            <person name="Pangilinan J."/>
            <person name="Floch G.L."/>
            <person name="Makela M.R."/>
            <person name="Henrissat B."/>
            <person name="Grigoriev I.V."/>
            <person name="Crouch J.A."/>
            <person name="De Vries R.P."/>
            <person name="Sukno S.A."/>
            <person name="Thon M.R."/>
        </authorList>
    </citation>
    <scope>NUCLEOTIDE SEQUENCE</scope>
    <source>
        <strain evidence="2">CBS 125086</strain>
    </source>
</reference>
<dbReference type="Proteomes" id="UP001230504">
    <property type="component" value="Unassembled WGS sequence"/>
</dbReference>
<comment type="caution">
    <text evidence="2">The sequence shown here is derived from an EMBL/GenBank/DDBJ whole genome shotgun (WGS) entry which is preliminary data.</text>
</comment>
<sequence length="111" mass="12353">MQGRPSHHEMPPPVSKVPRYIGASRSTGGNEPWVALSNARHLCRMIPPSRTTQPAFANMTAAHRHRKRGRSPPPLPSLHTHTSADRARAADGRVGFVVRDRIMHRRPGNTM</sequence>
<accession>A0AAD8V0J3</accession>
<evidence type="ECO:0000313" key="2">
    <source>
        <dbReference type="EMBL" id="KAK1579171.1"/>
    </source>
</evidence>